<feature type="region of interest" description="Disordered" evidence="1">
    <location>
        <begin position="49"/>
        <end position="69"/>
    </location>
</feature>
<dbReference type="GeneID" id="28978557"/>
<gene>
    <name evidence="2" type="ORF">RHOBADRAFT_55971</name>
</gene>
<proteinExistence type="predicted"/>
<reference evidence="2 3" key="1">
    <citation type="journal article" date="2015" name="Front. Microbiol.">
        <title>Genome sequence of the plant growth promoting endophytic yeast Rhodotorula graminis WP1.</title>
        <authorList>
            <person name="Firrincieli A."/>
            <person name="Otillar R."/>
            <person name="Salamov A."/>
            <person name="Schmutz J."/>
            <person name="Khan Z."/>
            <person name="Redman R.S."/>
            <person name="Fleck N.D."/>
            <person name="Lindquist E."/>
            <person name="Grigoriev I.V."/>
            <person name="Doty S.L."/>
        </authorList>
    </citation>
    <scope>NUCLEOTIDE SEQUENCE [LARGE SCALE GENOMIC DNA]</scope>
    <source>
        <strain evidence="2 3">WP1</strain>
    </source>
</reference>
<sequence>APRQHAHSRPRRSRCRRPPPLRPRAAKGRGVQAARRWCERRRRRSVGSCCRDSTQAGQARRRQRLPDAARRLARQGPVVLSVLSLSRSSAACCTLSLSL</sequence>
<dbReference type="EMBL" id="KQ474088">
    <property type="protein sequence ID" value="KPV72132.1"/>
    <property type="molecule type" value="Genomic_DNA"/>
</dbReference>
<organism evidence="2 3">
    <name type="scientific">Rhodotorula graminis (strain WP1)</name>
    <dbReference type="NCBI Taxonomy" id="578459"/>
    <lineage>
        <taxon>Eukaryota</taxon>
        <taxon>Fungi</taxon>
        <taxon>Dikarya</taxon>
        <taxon>Basidiomycota</taxon>
        <taxon>Pucciniomycotina</taxon>
        <taxon>Microbotryomycetes</taxon>
        <taxon>Sporidiobolales</taxon>
        <taxon>Sporidiobolaceae</taxon>
        <taxon>Rhodotorula</taxon>
    </lineage>
</organism>
<accession>A0A0P9GGW5</accession>
<dbReference type="RefSeq" id="XP_018268181.1">
    <property type="nucleotide sequence ID" value="XM_018418109.1"/>
</dbReference>
<feature type="non-terminal residue" evidence="2">
    <location>
        <position position="1"/>
    </location>
</feature>
<dbReference type="AlphaFoldDB" id="A0A0P9GGW5"/>
<feature type="region of interest" description="Disordered" evidence="1">
    <location>
        <begin position="1"/>
        <end position="36"/>
    </location>
</feature>
<keyword evidence="3" id="KW-1185">Reference proteome</keyword>
<evidence type="ECO:0000313" key="3">
    <source>
        <dbReference type="Proteomes" id="UP000053890"/>
    </source>
</evidence>
<dbReference type="Proteomes" id="UP000053890">
    <property type="component" value="Unassembled WGS sequence"/>
</dbReference>
<evidence type="ECO:0000256" key="1">
    <source>
        <dbReference type="SAM" id="MobiDB-lite"/>
    </source>
</evidence>
<protein>
    <submittedName>
        <fullName evidence="2">Uncharacterized protein</fullName>
    </submittedName>
</protein>
<feature type="non-terminal residue" evidence="2">
    <location>
        <position position="99"/>
    </location>
</feature>
<feature type="compositionally biased region" description="Basic residues" evidence="1">
    <location>
        <begin position="1"/>
        <end position="27"/>
    </location>
</feature>
<name>A0A0P9GGW5_RHOGW</name>
<evidence type="ECO:0000313" key="2">
    <source>
        <dbReference type="EMBL" id="KPV72132.1"/>
    </source>
</evidence>